<dbReference type="Gene3D" id="1.10.1420.10">
    <property type="match status" value="1"/>
</dbReference>
<dbReference type="GeneID" id="87952154"/>
<dbReference type="Pfam" id="PF05192">
    <property type="entry name" value="MutS_III"/>
    <property type="match status" value="1"/>
</dbReference>
<feature type="compositionally biased region" description="Acidic residues" evidence="5">
    <location>
        <begin position="1107"/>
        <end position="1122"/>
    </location>
</feature>
<comment type="similarity">
    <text evidence="1">Belongs to the DNA mismatch repair MutS family.</text>
</comment>
<dbReference type="InterPro" id="IPR000432">
    <property type="entry name" value="DNA_mismatch_repair_MutS_C"/>
</dbReference>
<sequence>MVLIPVRSQVTMLPPAKRPSSSLFRHPSSPSVNVAEESDTSRRVKCRVTQHEHESPFLIDQHQNEANTANTSTYHILSANRVLDRSTYSEHPQEQESYLPESLLPFPTPSPYHQYRHSAQIPQYDRYPTRDRQSPFLDYKPRSLLSSNSLPISSPIQGTTVFPISHVNEDELEKYLNQEGVLGNNTDRNIKQWTNDGSPVMGSDEINRYANPGEEEALDEEQTEKVVGKRILAIHGPYVGNIGAAWYDPEKRKIQVLEDTKDTLGWDLALLLMEQVQPELIVISSKTQDGLVDQARLWDEQNDRSGFELQSTRLLILANQYCSPGYAFSQLATLNLPDDALLPQADHAIETSSFSEEATTRCVGQPWLDSNAGMGKTRLSLVKLGCWVNVDAPLATAATGALIHQIKKELSEDLESGGDRSPLQLNSIESMELERHMRINKDALTSLGIFDVEAHGSMFRTDHKPAVSIHGLLDTCVTPLGKKLFHTWHLRPLADLKEITARHDAVSLLSAHENVSMVADISNHMKRIKNLPAVFGKLKSGAVKYREWINIKDTLSAVGIVQGKILDMAGHTEVPVINRLRTGISPEVDIMFNSIQAVIDWDVSKYQSHMGVRLGVNQELDEMKQTYAGLDGLLTEVSRPLRYKIPRGIATSFNVLYLPQIGFYSVIGVDESMSPPEISGWECKFSTPDKFYYKNQEMHELDMHFGDIYIRMTNAEIDQVQFLVGALLEREASLLSSIDVIAELDCLLALSQAVRAYDLHRPTMTNDNTLKVREGRHILYDRVCDRYISNDIVLESGPDGDHHNMVIVTGANGSGKSAYGKQVAVLVFMAQIGSFVPAKEAVVGICDKIFTRLQTKESSSKHASAFMIDLGQVSQALRGATERSLIILDEFGKGTITWDGAGLLAGVIHYLQKGLCPRTVVLTHFHELITQRFLDDVDGVMFAYMRTMMSENNELNFLYKLAPGSSHTSYAAQCASQHGIPQEIVERAKFVTACVSKFELSKIYNTAPTPQQERQIEANDELAKRFMAWRMDPEVDEIKLTLQKLLEDTDVNQVEESDKESDPSSRFKDLPENIEGSVALEDVDDGMSYGEIRHDEGGPNNRRIYDECDEVEVDQLDGSEDDNPQRDQYWYQGRDE</sequence>
<dbReference type="PANTHER" id="PTHR11361:SF20">
    <property type="entry name" value="MUTS PROTEIN HOMOLOG 5"/>
    <property type="match status" value="1"/>
</dbReference>
<dbReference type="EMBL" id="CP141881">
    <property type="protein sequence ID" value="WRT63120.1"/>
    <property type="molecule type" value="Genomic_DNA"/>
</dbReference>
<keyword evidence="4" id="KW-0238">DNA-binding</keyword>
<dbReference type="SUPFAM" id="SSF52540">
    <property type="entry name" value="P-loop containing nucleoside triphosphate hydrolases"/>
    <property type="match status" value="1"/>
</dbReference>
<dbReference type="Proteomes" id="UP001329825">
    <property type="component" value="Chromosome 1"/>
</dbReference>
<gene>
    <name evidence="7" type="ORF">IL334_000023</name>
</gene>
<dbReference type="RefSeq" id="XP_062787860.1">
    <property type="nucleotide sequence ID" value="XM_062931809.1"/>
</dbReference>
<evidence type="ECO:0000256" key="5">
    <source>
        <dbReference type="SAM" id="MobiDB-lite"/>
    </source>
</evidence>
<dbReference type="InterPro" id="IPR036187">
    <property type="entry name" value="DNA_mismatch_repair_MutS_sf"/>
</dbReference>
<organism evidence="7 8">
    <name type="scientific">Kwoniella shivajii</name>
    <dbReference type="NCBI Taxonomy" id="564305"/>
    <lineage>
        <taxon>Eukaryota</taxon>
        <taxon>Fungi</taxon>
        <taxon>Dikarya</taxon>
        <taxon>Basidiomycota</taxon>
        <taxon>Agaricomycotina</taxon>
        <taxon>Tremellomycetes</taxon>
        <taxon>Tremellales</taxon>
        <taxon>Cryptococcaceae</taxon>
        <taxon>Kwoniella</taxon>
    </lineage>
</organism>
<protein>
    <recommendedName>
        <fullName evidence="6">DNA mismatch repair proteins mutS family domain-containing protein</fullName>
    </recommendedName>
</protein>
<evidence type="ECO:0000256" key="3">
    <source>
        <dbReference type="ARBA" id="ARBA00022840"/>
    </source>
</evidence>
<evidence type="ECO:0000313" key="7">
    <source>
        <dbReference type="EMBL" id="WRT63120.1"/>
    </source>
</evidence>
<dbReference type="PANTHER" id="PTHR11361">
    <property type="entry name" value="DNA MISMATCH REPAIR PROTEIN MUTS FAMILY MEMBER"/>
    <property type="match status" value="1"/>
</dbReference>
<feature type="region of interest" description="Disordered" evidence="5">
    <location>
        <begin position="15"/>
        <end position="39"/>
    </location>
</feature>
<evidence type="ECO:0000256" key="2">
    <source>
        <dbReference type="ARBA" id="ARBA00022741"/>
    </source>
</evidence>
<proteinExistence type="inferred from homology"/>
<dbReference type="SUPFAM" id="SSF48334">
    <property type="entry name" value="DNA repair protein MutS, domain III"/>
    <property type="match status" value="1"/>
</dbReference>
<evidence type="ECO:0000256" key="4">
    <source>
        <dbReference type="ARBA" id="ARBA00023125"/>
    </source>
</evidence>
<dbReference type="InterPro" id="IPR027417">
    <property type="entry name" value="P-loop_NTPase"/>
</dbReference>
<feature type="region of interest" description="Disordered" evidence="5">
    <location>
        <begin position="1051"/>
        <end position="1136"/>
    </location>
</feature>
<dbReference type="PROSITE" id="PS00486">
    <property type="entry name" value="DNA_MISMATCH_REPAIR_2"/>
    <property type="match status" value="1"/>
</dbReference>
<dbReference type="Gene3D" id="3.40.50.300">
    <property type="entry name" value="P-loop containing nucleotide triphosphate hydrolases"/>
    <property type="match status" value="1"/>
</dbReference>
<evidence type="ECO:0000313" key="8">
    <source>
        <dbReference type="Proteomes" id="UP001329825"/>
    </source>
</evidence>
<feature type="domain" description="DNA mismatch repair proteins mutS family" evidence="6">
    <location>
        <begin position="884"/>
        <end position="900"/>
    </location>
</feature>
<evidence type="ECO:0000256" key="1">
    <source>
        <dbReference type="ARBA" id="ARBA00006271"/>
    </source>
</evidence>
<dbReference type="SMART" id="SM00534">
    <property type="entry name" value="MUTSac"/>
    <property type="match status" value="1"/>
</dbReference>
<dbReference type="InterPro" id="IPR045076">
    <property type="entry name" value="MutS"/>
</dbReference>
<dbReference type="SMART" id="SM00533">
    <property type="entry name" value="MUTSd"/>
    <property type="match status" value="1"/>
</dbReference>
<name>A0ABZ1CNC9_9TREE</name>
<keyword evidence="8" id="KW-1185">Reference proteome</keyword>
<reference evidence="7 8" key="1">
    <citation type="submission" date="2024-01" db="EMBL/GenBank/DDBJ databases">
        <title>Comparative genomics of Cryptococcus and Kwoniella reveals pathogenesis evolution and contrasting modes of karyotype evolution via chromosome fusion or intercentromeric recombination.</title>
        <authorList>
            <person name="Coelho M.A."/>
            <person name="David-Palma M."/>
            <person name="Shea T."/>
            <person name="Bowers K."/>
            <person name="McGinley-Smith S."/>
            <person name="Mohammad A.W."/>
            <person name="Gnirke A."/>
            <person name="Yurkov A.M."/>
            <person name="Nowrousian M."/>
            <person name="Sun S."/>
            <person name="Cuomo C.A."/>
            <person name="Heitman J."/>
        </authorList>
    </citation>
    <scope>NUCLEOTIDE SEQUENCE [LARGE SCALE GENOMIC DNA]</scope>
    <source>
        <strain evidence="7">CBS 11374</strain>
    </source>
</reference>
<feature type="compositionally biased region" description="Low complexity" evidence="5">
    <location>
        <begin position="19"/>
        <end position="31"/>
    </location>
</feature>
<keyword evidence="3" id="KW-0067">ATP-binding</keyword>
<dbReference type="InterPro" id="IPR007696">
    <property type="entry name" value="DNA_mismatch_repair_MutS_core"/>
</dbReference>
<keyword evidence="2" id="KW-0547">Nucleotide-binding</keyword>
<dbReference type="Pfam" id="PF00488">
    <property type="entry name" value="MutS_V"/>
    <property type="match status" value="1"/>
</dbReference>
<accession>A0ABZ1CNC9</accession>
<feature type="compositionally biased region" description="Basic and acidic residues" evidence="5">
    <location>
        <begin position="1060"/>
        <end position="1071"/>
    </location>
</feature>
<evidence type="ECO:0000259" key="6">
    <source>
        <dbReference type="PROSITE" id="PS00486"/>
    </source>
</evidence>